<feature type="transmembrane region" description="Helical" evidence="4">
    <location>
        <begin position="41"/>
        <end position="61"/>
    </location>
</feature>
<feature type="transmembrane region" description="Helical" evidence="4">
    <location>
        <begin position="787"/>
        <end position="808"/>
    </location>
</feature>
<feature type="transmembrane region" description="Helical" evidence="4">
    <location>
        <begin position="583"/>
        <end position="602"/>
    </location>
</feature>
<feature type="transmembrane region" description="Helical" evidence="4">
    <location>
        <begin position="415"/>
        <end position="438"/>
    </location>
</feature>
<feature type="transmembrane region" description="Helical" evidence="4">
    <location>
        <begin position="122"/>
        <end position="141"/>
    </location>
</feature>
<feature type="transmembrane region" description="Helical" evidence="4">
    <location>
        <begin position="250"/>
        <end position="277"/>
    </location>
</feature>
<feature type="transmembrane region" description="Helical" evidence="4">
    <location>
        <begin position="201"/>
        <end position="222"/>
    </location>
</feature>
<keyword evidence="4" id="KW-1133">Transmembrane helix</keyword>
<organism evidence="6 7">
    <name type="scientific">Byssochlamys spectabilis</name>
    <name type="common">Paecilomyces variotii</name>
    <dbReference type="NCBI Taxonomy" id="264951"/>
    <lineage>
        <taxon>Eukaryota</taxon>
        <taxon>Fungi</taxon>
        <taxon>Dikarya</taxon>
        <taxon>Ascomycota</taxon>
        <taxon>Pezizomycotina</taxon>
        <taxon>Eurotiomycetes</taxon>
        <taxon>Eurotiomycetidae</taxon>
        <taxon>Eurotiales</taxon>
        <taxon>Thermoascaceae</taxon>
        <taxon>Paecilomyces</taxon>
    </lineage>
</organism>
<dbReference type="PANTHER" id="PTHR43702">
    <property type="entry name" value="L-FUCOSE-PROTON SYMPORTER"/>
    <property type="match status" value="1"/>
</dbReference>
<feature type="transmembrane region" description="Helical" evidence="4">
    <location>
        <begin position="760"/>
        <end position="781"/>
    </location>
</feature>
<evidence type="ECO:0000259" key="5">
    <source>
        <dbReference type="Pfam" id="PF20684"/>
    </source>
</evidence>
<dbReference type="InterPro" id="IPR036259">
    <property type="entry name" value="MFS_trans_sf"/>
</dbReference>
<evidence type="ECO:0000313" key="7">
    <source>
        <dbReference type="Proteomes" id="UP000283841"/>
    </source>
</evidence>
<feature type="transmembrane region" description="Helical" evidence="4">
    <location>
        <begin position="703"/>
        <end position="723"/>
    </location>
</feature>
<evidence type="ECO:0000256" key="2">
    <source>
        <dbReference type="ARBA" id="ARBA00022475"/>
    </source>
</evidence>
<dbReference type="AlphaFoldDB" id="A0A443I011"/>
<feature type="transmembrane region" description="Helical" evidence="4">
    <location>
        <begin position="6"/>
        <end position="29"/>
    </location>
</feature>
<dbReference type="InterPro" id="IPR050375">
    <property type="entry name" value="MFS_TsgA-like"/>
</dbReference>
<feature type="transmembrane region" description="Helical" evidence="4">
    <location>
        <begin position="632"/>
        <end position="650"/>
    </location>
</feature>
<dbReference type="InterPro" id="IPR049326">
    <property type="entry name" value="Rhodopsin_dom_fungi"/>
</dbReference>
<dbReference type="PANTHER" id="PTHR43702:SF13">
    <property type="entry name" value="MONOSACCHARIDE TRANSPORTER, PUTATIVE (AFU_ORTHOLOGUE AFUA_4G06630)-RELATED"/>
    <property type="match status" value="1"/>
</dbReference>
<evidence type="ECO:0000256" key="3">
    <source>
        <dbReference type="SAM" id="MobiDB-lite"/>
    </source>
</evidence>
<dbReference type="SUPFAM" id="SSF103473">
    <property type="entry name" value="MFS general substrate transporter"/>
    <property type="match status" value="1"/>
</dbReference>
<feature type="compositionally biased region" description="Basic and acidic residues" evidence="3">
    <location>
        <begin position="836"/>
        <end position="848"/>
    </location>
</feature>
<feature type="transmembrane region" description="Helical" evidence="4">
    <location>
        <begin position="489"/>
        <end position="513"/>
    </location>
</feature>
<dbReference type="Pfam" id="PF20684">
    <property type="entry name" value="Fung_rhodopsin"/>
    <property type="match status" value="1"/>
</dbReference>
<dbReference type="RefSeq" id="XP_028487034.1">
    <property type="nucleotide sequence ID" value="XM_028625341.1"/>
</dbReference>
<protein>
    <submittedName>
        <fullName evidence="6">Putative MFS transporter</fullName>
    </submittedName>
</protein>
<dbReference type="VEuPathDB" id="FungiDB:C8Q69DRAFT_134199"/>
<feature type="region of interest" description="Disordered" evidence="3">
    <location>
        <begin position="836"/>
        <end position="900"/>
    </location>
</feature>
<name>A0A443I011_BYSSP</name>
<feature type="transmembrane region" description="Helical" evidence="4">
    <location>
        <begin position="670"/>
        <end position="691"/>
    </location>
</feature>
<evidence type="ECO:0000313" key="6">
    <source>
        <dbReference type="EMBL" id="RWQ97389.1"/>
    </source>
</evidence>
<comment type="subcellular location">
    <subcellularLocation>
        <location evidence="1">Cell inner membrane</location>
        <topology evidence="1">Multi-pass membrane protein</topology>
    </subcellularLocation>
</comment>
<feature type="domain" description="Rhodopsin" evidence="5">
    <location>
        <begin position="25"/>
        <end position="283"/>
    </location>
</feature>
<comment type="caution">
    <text evidence="6">The sequence shown here is derived from an EMBL/GenBank/DDBJ whole genome shotgun (WGS) entry which is preliminary data.</text>
</comment>
<gene>
    <name evidence="6" type="ORF">C8Q69DRAFT_134199</name>
</gene>
<feature type="region of interest" description="Disordered" evidence="3">
    <location>
        <begin position="296"/>
        <end position="354"/>
    </location>
</feature>
<dbReference type="STRING" id="264951.A0A443I011"/>
<dbReference type="GO" id="GO:0005886">
    <property type="term" value="C:plasma membrane"/>
    <property type="evidence" value="ECO:0007669"/>
    <property type="project" value="UniProtKB-SubCell"/>
</dbReference>
<feature type="compositionally biased region" description="Low complexity" evidence="3">
    <location>
        <begin position="879"/>
        <end position="889"/>
    </location>
</feature>
<keyword evidence="2" id="KW-1003">Cell membrane</keyword>
<keyword evidence="7" id="KW-1185">Reference proteome</keyword>
<feature type="compositionally biased region" description="Gly residues" evidence="3">
    <location>
        <begin position="333"/>
        <end position="347"/>
    </location>
</feature>
<keyword evidence="4" id="KW-0472">Membrane</keyword>
<dbReference type="GO" id="GO:0022857">
    <property type="term" value="F:transmembrane transporter activity"/>
    <property type="evidence" value="ECO:0007669"/>
    <property type="project" value="InterPro"/>
</dbReference>
<evidence type="ECO:0000256" key="4">
    <source>
        <dbReference type="SAM" id="Phobius"/>
    </source>
</evidence>
<feature type="transmembrane region" description="Helical" evidence="4">
    <location>
        <begin position="729"/>
        <end position="748"/>
    </location>
</feature>
<feature type="transmembrane region" description="Helical" evidence="4">
    <location>
        <begin position="458"/>
        <end position="477"/>
    </location>
</feature>
<accession>A0A443I011</accession>
<proteinExistence type="predicted"/>
<keyword evidence="4" id="KW-0812">Transmembrane</keyword>
<dbReference type="Pfam" id="PF07690">
    <property type="entry name" value="MFS_1"/>
    <property type="match status" value="1"/>
</dbReference>
<dbReference type="EMBL" id="RCNU01000002">
    <property type="protein sequence ID" value="RWQ97389.1"/>
    <property type="molecule type" value="Genomic_DNA"/>
</dbReference>
<evidence type="ECO:0000256" key="1">
    <source>
        <dbReference type="ARBA" id="ARBA00004429"/>
    </source>
</evidence>
<dbReference type="Proteomes" id="UP000283841">
    <property type="component" value="Unassembled WGS sequence"/>
</dbReference>
<dbReference type="Gene3D" id="1.20.1250.20">
    <property type="entry name" value="MFS general substrate transporter like domains"/>
    <property type="match status" value="2"/>
</dbReference>
<feature type="transmembrane region" description="Helical" evidence="4">
    <location>
        <begin position="91"/>
        <end position="110"/>
    </location>
</feature>
<sequence length="900" mass="98902">MQSRRAAVLVVSIILFAIATVIVVLRFISRIAIVKKVLLHDYLMLLAWVLDLGFSVSLFVATSKGLGLHEKDVNPADQPVLNRAEYTFTVLYNPVLMAMKTSILVFYLTLTRTDKFFRWANYVTLGVVNIAGFALTFVNLFQCRPVGAAFTYPVPAHATCTDIVTLYLSSAPVNIITDLLILVLPMPILTRMRLPQKQKIILVLTFSFGFFVAVVDVIRIAYLQNASTSRFLAYKAYDTSYNNSVEYSDFTWYASLAFMWSAIEVNVGMICACVPSLKPLVSRIFPRMLRDTDEVTYDGSVEPPRPSADMAATTPSPPGPRAMAPGLRNSGSGVTGSGSGSRTGTGWSGDDTIRNSSAGQSTFMEFLLSSQRRENVEEADTTNAGGTVQRHIHFFDFVNVNQPKSMLKMTNKESILPIASTTILFFLLGFAYGLLDILNDQFQKVIELDSWSSQGMHGAYYGGYLVGPFLVGYPVLTKWGFKPTFMTGLFIYACGSLIFWPSAVLTSFSAYIVSNFVVGCGLAVLETAANPFISLCGPQENSEIRLNISQGVQAIGSVVSPLLAKKVLFKQVKDAPSFVDVQWTYLAIALFDMLLAVVFYYMPIPEASDEDLKELAYQRHDDNSAKVGPIPVVWLTFGLGVFSMFCYVGGQETVSTNLEPLVDYLKPKSSSLSSFEYLTIGHTVFAVGRFLTAFAQWILKPRWILLVAYIGMIVFSILCMNVSGYAGIAMALMVYVFESGVFSIIFAISLRGTAQYTKTAAVIMTAAISGGSVFPFPQYAASRARGVQYSFCVTVAVFCAGAIFPLYLNLVPAARKQVDPVPNEYLRRHHPLRHLQKQDIVGEKDDSPRGGVASRRGSGNSNLFADCQRPAASHRRDYTSMTGSTSTGGIMHELAPWPNT</sequence>
<dbReference type="InterPro" id="IPR011701">
    <property type="entry name" value="MFS"/>
</dbReference>
<reference evidence="6 7" key="1">
    <citation type="journal article" date="2018" name="Front. Microbiol.">
        <title>Genomic and genetic insights into a cosmopolitan fungus, Paecilomyces variotii (Eurotiales).</title>
        <authorList>
            <person name="Urquhart A.S."/>
            <person name="Mondo S.J."/>
            <person name="Makela M.R."/>
            <person name="Hane J.K."/>
            <person name="Wiebenga A."/>
            <person name="He G."/>
            <person name="Mihaltcheva S."/>
            <person name="Pangilinan J."/>
            <person name="Lipzen A."/>
            <person name="Barry K."/>
            <person name="de Vries R.P."/>
            <person name="Grigoriev I.V."/>
            <person name="Idnurm A."/>
        </authorList>
    </citation>
    <scope>NUCLEOTIDE SEQUENCE [LARGE SCALE GENOMIC DNA]</scope>
    <source>
        <strain evidence="6 7">CBS 101075</strain>
    </source>
</reference>
<dbReference type="GeneID" id="39594618"/>